<proteinExistence type="predicted"/>
<evidence type="ECO:0000313" key="2">
    <source>
        <dbReference type="EMBL" id="KAK6510639.1"/>
    </source>
</evidence>
<reference evidence="2 3" key="1">
    <citation type="submission" date="2019-10" db="EMBL/GenBank/DDBJ databases">
        <authorList>
            <person name="Palmer J.M."/>
        </authorList>
    </citation>
    <scope>NUCLEOTIDE SEQUENCE [LARGE SCALE GENOMIC DNA]</scope>
    <source>
        <strain evidence="2 3">TWF506</strain>
    </source>
</reference>
<protein>
    <submittedName>
        <fullName evidence="2">Uncharacterized protein</fullName>
    </submittedName>
</protein>
<gene>
    <name evidence="2" type="ORF">TWF506_009742</name>
</gene>
<accession>A0AAN8NC09</accession>
<sequence length="103" mass="10630">MNIITNINQSPPAADPNPPAPPSPPVAASPVAAISSPSVSSSSSSSPPASFPTSLEELLEKELTKYLKETEMASNQPNESLLAPVAVKAYQKTGPEEKDESAA</sequence>
<dbReference type="AlphaFoldDB" id="A0AAN8NC09"/>
<organism evidence="2 3">
    <name type="scientific">Arthrobotrys conoides</name>
    <dbReference type="NCBI Taxonomy" id="74498"/>
    <lineage>
        <taxon>Eukaryota</taxon>
        <taxon>Fungi</taxon>
        <taxon>Dikarya</taxon>
        <taxon>Ascomycota</taxon>
        <taxon>Pezizomycotina</taxon>
        <taxon>Orbiliomycetes</taxon>
        <taxon>Orbiliales</taxon>
        <taxon>Orbiliaceae</taxon>
        <taxon>Arthrobotrys</taxon>
    </lineage>
</organism>
<dbReference type="Proteomes" id="UP001307849">
    <property type="component" value="Unassembled WGS sequence"/>
</dbReference>
<comment type="caution">
    <text evidence="2">The sequence shown here is derived from an EMBL/GenBank/DDBJ whole genome shotgun (WGS) entry which is preliminary data.</text>
</comment>
<feature type="compositionally biased region" description="Low complexity" evidence="1">
    <location>
        <begin position="28"/>
        <end position="54"/>
    </location>
</feature>
<evidence type="ECO:0000256" key="1">
    <source>
        <dbReference type="SAM" id="MobiDB-lite"/>
    </source>
</evidence>
<dbReference type="EMBL" id="JAVHJM010000007">
    <property type="protein sequence ID" value="KAK6510639.1"/>
    <property type="molecule type" value="Genomic_DNA"/>
</dbReference>
<name>A0AAN8NC09_9PEZI</name>
<feature type="compositionally biased region" description="Pro residues" evidence="1">
    <location>
        <begin position="13"/>
        <end position="27"/>
    </location>
</feature>
<evidence type="ECO:0000313" key="3">
    <source>
        <dbReference type="Proteomes" id="UP001307849"/>
    </source>
</evidence>
<keyword evidence="3" id="KW-1185">Reference proteome</keyword>
<feature type="region of interest" description="Disordered" evidence="1">
    <location>
        <begin position="1"/>
        <end position="54"/>
    </location>
</feature>